<dbReference type="AlphaFoldDB" id="A0A9W5PYC4"/>
<comment type="caution">
    <text evidence="1">The sequence shown here is derived from an EMBL/GenBank/DDBJ whole genome shotgun (WGS) entry which is preliminary data.</text>
</comment>
<reference evidence="1 2" key="1">
    <citation type="submission" date="2012-12" db="EMBL/GenBank/DDBJ databases">
        <title>The Genome Sequence of Bacillus cereus VD196.</title>
        <authorList>
            <consortium name="The Broad Institute Genome Sequencing Platform"/>
            <consortium name="The Broad Institute Genome Sequencing Center for Infectious Disease"/>
            <person name="Feldgarden M."/>
            <person name="Van der Auwera G.A."/>
            <person name="Mahillon J."/>
            <person name="Duprez V."/>
            <person name="Timmery S."/>
            <person name="Mattelet C."/>
            <person name="Dierick K."/>
            <person name="Sun M."/>
            <person name="Yu Z."/>
            <person name="Zhu L."/>
            <person name="Hu X."/>
            <person name="Shank E.B."/>
            <person name="Swiecicka I."/>
            <person name="Hansen B.M."/>
            <person name="Andrup L."/>
            <person name="Walker B."/>
            <person name="Young S.K."/>
            <person name="Zeng Q."/>
            <person name="Gargeya S."/>
            <person name="Fitzgerald M."/>
            <person name="Haas B."/>
            <person name="Abouelleil A."/>
            <person name="Alvarado L."/>
            <person name="Arachchi H.M."/>
            <person name="Berlin A.M."/>
            <person name="Chapman S.B."/>
            <person name="Dewar J."/>
            <person name="Goldberg J."/>
            <person name="Griggs A."/>
            <person name="Gujja S."/>
            <person name="Hansen M."/>
            <person name="Howarth C."/>
            <person name="Imamovic A."/>
            <person name="Larimer J."/>
            <person name="McCowan C."/>
            <person name="Murphy C."/>
            <person name="Neiman D."/>
            <person name="Pearson M."/>
            <person name="Priest M."/>
            <person name="Roberts A."/>
            <person name="Saif S."/>
            <person name="Shea T."/>
            <person name="Sisk P."/>
            <person name="Sykes S."/>
            <person name="Wortman J."/>
            <person name="Nusbaum C."/>
            <person name="Birren B."/>
        </authorList>
    </citation>
    <scope>NUCLEOTIDE SEQUENCE [LARGE SCALE GENOMIC DNA]</scope>
    <source>
        <strain evidence="1 2">VD196</strain>
    </source>
</reference>
<organism evidence="1 2">
    <name type="scientific">Bacillus cereus VD196</name>
    <dbReference type="NCBI Taxonomy" id="1053243"/>
    <lineage>
        <taxon>Bacteria</taxon>
        <taxon>Bacillati</taxon>
        <taxon>Bacillota</taxon>
        <taxon>Bacilli</taxon>
        <taxon>Bacillales</taxon>
        <taxon>Bacillaceae</taxon>
        <taxon>Bacillus</taxon>
        <taxon>Bacillus cereus group</taxon>
    </lineage>
</organism>
<gene>
    <name evidence="1" type="ORF">IKE_05903</name>
</gene>
<sequence length="41" mass="4342">MKGWAKRLYLFATIAALTALPMQGSITKNLQYMVDPGGGAG</sequence>
<accession>A0A9W5PYC4</accession>
<dbReference type="EMBL" id="AHFL01000064">
    <property type="protein sequence ID" value="EOO61391.1"/>
    <property type="molecule type" value="Genomic_DNA"/>
</dbReference>
<dbReference type="Proteomes" id="UP000014023">
    <property type="component" value="Unassembled WGS sequence"/>
</dbReference>
<proteinExistence type="predicted"/>
<evidence type="ECO:0000313" key="1">
    <source>
        <dbReference type="EMBL" id="EOO61391.1"/>
    </source>
</evidence>
<protein>
    <submittedName>
        <fullName evidence="1">Uncharacterized protein</fullName>
    </submittedName>
</protein>
<name>A0A9W5PYC4_BACCE</name>
<evidence type="ECO:0000313" key="2">
    <source>
        <dbReference type="Proteomes" id="UP000014023"/>
    </source>
</evidence>